<evidence type="ECO:0000256" key="2">
    <source>
        <dbReference type="SAM" id="SignalP"/>
    </source>
</evidence>
<proteinExistence type="predicted"/>
<evidence type="ECO:0000256" key="1">
    <source>
        <dbReference type="SAM" id="MobiDB-lite"/>
    </source>
</evidence>
<feature type="region of interest" description="Disordered" evidence="1">
    <location>
        <begin position="118"/>
        <end position="137"/>
    </location>
</feature>
<evidence type="ECO:0008006" key="5">
    <source>
        <dbReference type="Google" id="ProtNLM"/>
    </source>
</evidence>
<gene>
    <name evidence="3" type="ORF">SAMN02799615_02904</name>
</gene>
<sequence length="180" mass="19000">MRILPIGLALLLAAAHALAQDGDAAAFFVKLYAEKCMKHYAKPDALKAEFEAAKTPELPAATAGFFLGGAPGKAWPQKGPGEGRFVVSLRDDGICAVFAQHADDVSVEKHFKDLVSTSPPPLTAAADKDEHGMSPTGPIHTLSYTWSRPGDDSELLFTLTTAVSPDAPVQAMASLGRTKK</sequence>
<protein>
    <recommendedName>
        <fullName evidence="5">Lipoprotein</fullName>
    </recommendedName>
</protein>
<dbReference type="AlphaFoldDB" id="A0A1I2H722"/>
<name>A0A1I2H722_9GAMM</name>
<organism evidence="3 4">
    <name type="scientific">Dyella marensis</name>
    <dbReference type="NCBI Taxonomy" id="500610"/>
    <lineage>
        <taxon>Bacteria</taxon>
        <taxon>Pseudomonadati</taxon>
        <taxon>Pseudomonadota</taxon>
        <taxon>Gammaproteobacteria</taxon>
        <taxon>Lysobacterales</taxon>
        <taxon>Rhodanobacteraceae</taxon>
        <taxon>Dyella</taxon>
    </lineage>
</organism>
<evidence type="ECO:0000313" key="3">
    <source>
        <dbReference type="EMBL" id="SFF25974.1"/>
    </source>
</evidence>
<keyword evidence="4" id="KW-1185">Reference proteome</keyword>
<accession>A0A1I2H722</accession>
<dbReference type="RefSeq" id="WP_026635026.1">
    <property type="nucleotide sequence ID" value="NZ_FONH01000011.1"/>
</dbReference>
<evidence type="ECO:0000313" key="4">
    <source>
        <dbReference type="Proteomes" id="UP000199477"/>
    </source>
</evidence>
<feature type="signal peptide" evidence="2">
    <location>
        <begin position="1"/>
        <end position="19"/>
    </location>
</feature>
<feature type="chain" id="PRO_5011629758" description="Lipoprotein" evidence="2">
    <location>
        <begin position="20"/>
        <end position="180"/>
    </location>
</feature>
<dbReference type="Proteomes" id="UP000199477">
    <property type="component" value="Unassembled WGS sequence"/>
</dbReference>
<dbReference type="STRING" id="500610.SAMN02799615_02904"/>
<keyword evidence="2" id="KW-0732">Signal</keyword>
<reference evidence="4" key="1">
    <citation type="submission" date="2016-10" db="EMBL/GenBank/DDBJ databases">
        <authorList>
            <person name="Varghese N."/>
            <person name="Submissions S."/>
        </authorList>
    </citation>
    <scope>NUCLEOTIDE SEQUENCE [LARGE SCALE GENOMIC DNA]</scope>
    <source>
        <strain evidence="4">UNC178MFTsu3.1</strain>
    </source>
</reference>
<dbReference type="NCBIfam" id="NF047650">
    <property type="entry name" value="lipo_NMCC_0638"/>
    <property type="match status" value="1"/>
</dbReference>
<dbReference type="EMBL" id="FONH01000011">
    <property type="protein sequence ID" value="SFF25974.1"/>
    <property type="molecule type" value="Genomic_DNA"/>
</dbReference>